<dbReference type="AlphaFoldDB" id="A0A6N6JD22"/>
<organism evidence="1 2">
    <name type="scientific">Litoreibacter roseus</name>
    <dbReference type="NCBI Taxonomy" id="2601869"/>
    <lineage>
        <taxon>Bacteria</taxon>
        <taxon>Pseudomonadati</taxon>
        <taxon>Pseudomonadota</taxon>
        <taxon>Alphaproteobacteria</taxon>
        <taxon>Rhodobacterales</taxon>
        <taxon>Roseobacteraceae</taxon>
        <taxon>Litoreibacter</taxon>
    </lineage>
</organism>
<gene>
    <name evidence="1" type="ORF">KIN_02920</name>
</gene>
<proteinExistence type="predicted"/>
<keyword evidence="2" id="KW-1185">Reference proteome</keyword>
<name>A0A6N6JD22_9RHOB</name>
<accession>A0A6N6JD22</accession>
<dbReference type="EMBL" id="BLJE01000001">
    <property type="protein sequence ID" value="GFE63218.1"/>
    <property type="molecule type" value="Genomic_DNA"/>
</dbReference>
<evidence type="ECO:0000313" key="2">
    <source>
        <dbReference type="Proteomes" id="UP000436822"/>
    </source>
</evidence>
<comment type="caution">
    <text evidence="1">The sequence shown here is derived from an EMBL/GenBank/DDBJ whole genome shotgun (WGS) entry which is preliminary data.</text>
</comment>
<reference evidence="1 2" key="1">
    <citation type="submission" date="2019-12" db="EMBL/GenBank/DDBJ databases">
        <title>Litoreibacter badius sp. nov., a novel bacteriochlorophyll a-containing bacterium in the genus Litoreibacter.</title>
        <authorList>
            <person name="Kanamuro M."/>
            <person name="Takabe Y."/>
            <person name="Mori K."/>
            <person name="Takaichi S."/>
            <person name="Hanada S."/>
        </authorList>
    </citation>
    <scope>NUCLEOTIDE SEQUENCE [LARGE SCALE GENOMIC DNA]</scope>
    <source>
        <strain evidence="1 2">K6</strain>
    </source>
</reference>
<sequence>MSRKPYAATGLFQERLPAYGLKVSQGSADRWLRKVQHLGRTGNAFPARNLHENLEMP</sequence>
<protein>
    <submittedName>
        <fullName evidence="1">Uncharacterized protein</fullName>
    </submittedName>
</protein>
<dbReference type="Proteomes" id="UP000436822">
    <property type="component" value="Unassembled WGS sequence"/>
</dbReference>
<evidence type="ECO:0000313" key="1">
    <source>
        <dbReference type="EMBL" id="GFE63218.1"/>
    </source>
</evidence>